<feature type="compositionally biased region" description="Low complexity" evidence="7">
    <location>
        <begin position="778"/>
        <end position="790"/>
    </location>
</feature>
<dbReference type="InterPro" id="IPR008271">
    <property type="entry name" value="Ser/Thr_kinase_AS"/>
</dbReference>
<organism evidence="9 10">
    <name type="scientific">Pichia membranifaciens NRRL Y-2026</name>
    <dbReference type="NCBI Taxonomy" id="763406"/>
    <lineage>
        <taxon>Eukaryota</taxon>
        <taxon>Fungi</taxon>
        <taxon>Dikarya</taxon>
        <taxon>Ascomycota</taxon>
        <taxon>Saccharomycotina</taxon>
        <taxon>Pichiomycetes</taxon>
        <taxon>Pichiales</taxon>
        <taxon>Pichiaceae</taxon>
        <taxon>Pichia</taxon>
    </lineage>
</organism>
<comment type="similarity">
    <text evidence="5">Belongs to the protein kinase superfamily. Ser/Thr protein kinase family. GCN2 subfamily.</text>
</comment>
<feature type="compositionally biased region" description="Polar residues" evidence="7">
    <location>
        <begin position="441"/>
        <end position="450"/>
    </location>
</feature>
<evidence type="ECO:0000256" key="5">
    <source>
        <dbReference type="ARBA" id="ARBA00037982"/>
    </source>
</evidence>
<accession>A0A1E3NM06</accession>
<protein>
    <recommendedName>
        <fullName evidence="8">Protein kinase domain-containing protein</fullName>
    </recommendedName>
</protein>
<dbReference type="GO" id="GO:0005737">
    <property type="term" value="C:cytoplasm"/>
    <property type="evidence" value="ECO:0007669"/>
    <property type="project" value="TreeGrafter"/>
</dbReference>
<dbReference type="InterPro" id="IPR017441">
    <property type="entry name" value="Protein_kinase_ATP_BS"/>
</dbReference>
<dbReference type="STRING" id="763406.A0A1E3NM06"/>
<dbReference type="EMBL" id="KV454002">
    <property type="protein sequence ID" value="ODQ47175.1"/>
    <property type="molecule type" value="Genomic_DNA"/>
</dbReference>
<dbReference type="Gene3D" id="3.30.200.20">
    <property type="entry name" value="Phosphorylase Kinase, domain 1"/>
    <property type="match status" value="1"/>
</dbReference>
<feature type="region of interest" description="Disordered" evidence="7">
    <location>
        <begin position="1055"/>
        <end position="1086"/>
    </location>
</feature>
<feature type="compositionally biased region" description="Polar residues" evidence="7">
    <location>
        <begin position="8"/>
        <end position="24"/>
    </location>
</feature>
<keyword evidence="4 6" id="KW-0067">ATP-binding</keyword>
<keyword evidence="2 6" id="KW-0547">Nucleotide-binding</keyword>
<dbReference type="GO" id="GO:0030447">
    <property type="term" value="P:filamentous growth"/>
    <property type="evidence" value="ECO:0007669"/>
    <property type="project" value="UniProtKB-ARBA"/>
</dbReference>
<feature type="region of interest" description="Disordered" evidence="7">
    <location>
        <begin position="895"/>
        <end position="915"/>
    </location>
</feature>
<feature type="compositionally biased region" description="Polar residues" evidence="7">
    <location>
        <begin position="1063"/>
        <end position="1077"/>
    </location>
</feature>
<feature type="region of interest" description="Disordered" evidence="7">
    <location>
        <begin position="289"/>
        <end position="317"/>
    </location>
</feature>
<dbReference type="PANTHER" id="PTHR11042">
    <property type="entry name" value="EUKARYOTIC TRANSLATION INITIATION FACTOR 2-ALPHA KINASE EIF2-ALPHA KINASE -RELATED"/>
    <property type="match status" value="1"/>
</dbReference>
<dbReference type="InterPro" id="IPR050339">
    <property type="entry name" value="CC_SR_Kinase"/>
</dbReference>
<feature type="compositionally biased region" description="Low complexity" evidence="7">
    <location>
        <begin position="451"/>
        <end position="465"/>
    </location>
</feature>
<dbReference type="GeneID" id="30177380"/>
<feature type="compositionally biased region" description="Basic and acidic residues" evidence="7">
    <location>
        <begin position="145"/>
        <end position="154"/>
    </location>
</feature>
<dbReference type="PANTHER" id="PTHR11042:SF196">
    <property type="entry name" value="MITOSIS INHIBITOR PROTEIN KINASE SWE1"/>
    <property type="match status" value="1"/>
</dbReference>
<evidence type="ECO:0000256" key="6">
    <source>
        <dbReference type="PROSITE-ProRule" id="PRU10141"/>
    </source>
</evidence>
<sequence>MSRHTSHLSEMTPSALNKTAFPQNTRKRLLHSPNSPNDDDNNNNNKTGSSSSSSKPGSTDSGHQHGHAHEDGKVSLRNKSKIKTMNKSVIANKIKNRMLLIASPMEPAGATGGAGASASAFADDYVDSDFEYDSDFDDGNSSGHGSHDHHDHHSYACSTPMHNRSATKSKHKSSSHSAQQDSRDPQDPRHRHTRSNPPSDADYTKLAKTTSQTSSIAGHQRVSLRRSTGLLNLSLETSPSTQRVINTSSKNDEMLKSFNELTFDNTTAAAAPASSISATTSAPGSASTVIATRSSSDSSNLSDLPLSTQSTRSKTNYKPTRVKYSSIFGTHNIANNNHTCTNRRGSDMQKKLERQLEHYKDKISSNAASSNFDGHIQSESSPPNIKVQSAKKTKSFTLNKFINNNTPFKSKSKISASLNLDHDLDLMVDDTSPSKHAYNKPASNNGSSNVLSTSMPMSNSSSLSNRPITTGSLANNYMNSTSMSVSSSIKTSNSNSMIPPSNLQSSISNTSNNINTFAAPSTFSSVKPLQTAFNSTGLQSKSGLTTFRRAKHTVPETPCKKPPRVVEIEKMRSSHQISGSTSAPATATTTTAAHTMTNMTISSTPLSNNTSFNSTANETSYLKNLSNITNNTTVSKHNLSGYKYPGPFTSNQYNPQPQAPAINTSDLQQCLLKFTNEFDDLYNEGNNNLSIFTDHQDLAGAEHSKIDLLKKMNDSISDDEIDNNGRNDDDDDDDDIKMWDESEKIPSTPREKSNMAINLSSVKSVKDSSAMNTPESFNSVGSVGSNSSGGKLNDTPTRRIGFYNKFNNFDNYNNTHANSNLPSSGSSYWQRANSRNPSVQSLNPRVSSSSSVNLIRESGNNNNNNNTSNTMGTKIPVFAPPNMPASLLVGLPKEGSNGRNHHSPHTPIESTFGKSPNMQQHALSFLNDARSGSICSTSSLISDNNGQTNMMTSTPMVGNDSKSTLKDMYCASSDTIVTTNSLTTHNPEIDNHLLSKFGNCALLGKGEFSIVYEVQFESVKYAVKRTKQRMPGPKTRLRKLEEVKILKALRRVGDDDEEDGNMGSYNDNSRQMSISGNSDGGNGKENEELFVNDGGDYVLTLISAWEIQSHLYIMTDYCENGSLDQFLINQCELSRSRLDEWRVWKILVEVMMGLKWIHSHGILHLDLKPANIFITFDGTLKIGDFGVGVKLPIPAFFDREGDREYIAPEIISRHEYTFAADIFSVGLIMVEVAANVILPDNGTPWQKLRSGDLTDAGKLSSSDLSECARFVNHSNSGSNNNNNSSSSASGVLNTNGDSIFSGNLESESTTRTDLSGSGSLYSSYMKPVNSSFKNGMLTGTGSSAQRSIVNTMDDSLSKKIEYWTPFWFYDGNSTLDKLVSWMINPTPEERPSSEQVLQSWECGLVELRRKSGATIYEGDYGPVVSRDEMEAERRILQTRGSFRLRDVLR</sequence>
<feature type="compositionally biased region" description="Acidic residues" evidence="7">
    <location>
        <begin position="716"/>
        <end position="735"/>
    </location>
</feature>
<dbReference type="InterPro" id="IPR000719">
    <property type="entry name" value="Prot_kinase_dom"/>
</dbReference>
<feature type="compositionally biased region" description="Polar residues" evidence="7">
    <location>
        <begin position="817"/>
        <end position="837"/>
    </location>
</feature>
<dbReference type="SUPFAM" id="SSF56112">
    <property type="entry name" value="Protein kinase-like (PK-like)"/>
    <property type="match status" value="1"/>
</dbReference>
<feature type="compositionally biased region" description="Low complexity" evidence="7">
    <location>
        <begin position="289"/>
        <end position="307"/>
    </location>
</feature>
<dbReference type="PROSITE" id="PS00108">
    <property type="entry name" value="PROTEIN_KINASE_ST"/>
    <property type="match status" value="1"/>
</dbReference>
<dbReference type="InterPro" id="IPR011009">
    <property type="entry name" value="Kinase-like_dom_sf"/>
</dbReference>
<feature type="domain" description="Protein kinase" evidence="8">
    <location>
        <begin position="997"/>
        <end position="1404"/>
    </location>
</feature>
<evidence type="ECO:0000313" key="9">
    <source>
        <dbReference type="EMBL" id="ODQ47175.1"/>
    </source>
</evidence>
<feature type="region of interest" description="Disordered" evidence="7">
    <location>
        <begin position="136"/>
        <end position="223"/>
    </location>
</feature>
<evidence type="ECO:0000256" key="2">
    <source>
        <dbReference type="ARBA" id="ARBA00022741"/>
    </source>
</evidence>
<keyword evidence="3" id="KW-0418">Kinase</keyword>
<evidence type="ECO:0000256" key="1">
    <source>
        <dbReference type="ARBA" id="ARBA00022679"/>
    </source>
</evidence>
<reference evidence="9 10" key="1">
    <citation type="journal article" date="2016" name="Proc. Natl. Acad. Sci. U.S.A.">
        <title>Comparative genomics of biotechnologically important yeasts.</title>
        <authorList>
            <person name="Riley R."/>
            <person name="Haridas S."/>
            <person name="Wolfe K.H."/>
            <person name="Lopes M.R."/>
            <person name="Hittinger C.T."/>
            <person name="Goeker M."/>
            <person name="Salamov A.A."/>
            <person name="Wisecaver J.H."/>
            <person name="Long T.M."/>
            <person name="Calvey C.H."/>
            <person name="Aerts A.L."/>
            <person name="Barry K.W."/>
            <person name="Choi C."/>
            <person name="Clum A."/>
            <person name="Coughlan A.Y."/>
            <person name="Deshpande S."/>
            <person name="Douglass A.P."/>
            <person name="Hanson S.J."/>
            <person name="Klenk H.-P."/>
            <person name="LaButti K.M."/>
            <person name="Lapidus A."/>
            <person name="Lindquist E.A."/>
            <person name="Lipzen A.M."/>
            <person name="Meier-Kolthoff J.P."/>
            <person name="Ohm R.A."/>
            <person name="Otillar R.P."/>
            <person name="Pangilinan J.L."/>
            <person name="Peng Y."/>
            <person name="Rokas A."/>
            <person name="Rosa C.A."/>
            <person name="Scheuner C."/>
            <person name="Sibirny A.A."/>
            <person name="Slot J.C."/>
            <person name="Stielow J.B."/>
            <person name="Sun H."/>
            <person name="Kurtzman C.P."/>
            <person name="Blackwell M."/>
            <person name="Grigoriev I.V."/>
            <person name="Jeffries T.W."/>
        </authorList>
    </citation>
    <scope>NUCLEOTIDE SEQUENCE [LARGE SCALE GENOMIC DNA]</scope>
    <source>
        <strain evidence="9 10">NRRL Y-2026</strain>
    </source>
</reference>
<evidence type="ECO:0000313" key="10">
    <source>
        <dbReference type="Proteomes" id="UP000094455"/>
    </source>
</evidence>
<evidence type="ECO:0000256" key="7">
    <source>
        <dbReference type="SAM" id="MobiDB-lite"/>
    </source>
</evidence>
<dbReference type="Gene3D" id="1.10.510.10">
    <property type="entry name" value="Transferase(Phosphotransferase) domain 1"/>
    <property type="match status" value="1"/>
</dbReference>
<dbReference type="GO" id="GO:0110031">
    <property type="term" value="P:negative regulation of G2/MI transition of meiotic cell cycle"/>
    <property type="evidence" value="ECO:0007669"/>
    <property type="project" value="TreeGrafter"/>
</dbReference>
<feature type="binding site" evidence="6">
    <location>
        <position position="1024"/>
    </location>
    <ligand>
        <name>ATP</name>
        <dbReference type="ChEBI" id="CHEBI:30616"/>
    </ligand>
</feature>
<keyword evidence="10" id="KW-1185">Reference proteome</keyword>
<feature type="region of interest" description="Disordered" evidence="7">
    <location>
        <begin position="764"/>
        <end position="796"/>
    </location>
</feature>
<dbReference type="GO" id="GO:0005634">
    <property type="term" value="C:nucleus"/>
    <property type="evidence" value="ECO:0007669"/>
    <property type="project" value="TreeGrafter"/>
</dbReference>
<feature type="compositionally biased region" description="Polar residues" evidence="7">
    <location>
        <begin position="764"/>
        <end position="777"/>
    </location>
</feature>
<dbReference type="PROSITE" id="PS00107">
    <property type="entry name" value="PROTEIN_KINASE_ATP"/>
    <property type="match status" value="1"/>
</dbReference>
<gene>
    <name evidence="9" type="ORF">PICMEDRAFT_15161</name>
</gene>
<feature type="compositionally biased region" description="Low complexity" evidence="7">
    <location>
        <begin position="32"/>
        <end position="61"/>
    </location>
</feature>
<dbReference type="OrthoDB" id="5337378at2759"/>
<dbReference type="RefSeq" id="XP_019018288.1">
    <property type="nucleotide sequence ID" value="XM_019160693.1"/>
</dbReference>
<dbReference type="SMART" id="SM00220">
    <property type="entry name" value="S_TKc"/>
    <property type="match status" value="1"/>
</dbReference>
<feature type="compositionally biased region" description="Polar residues" evidence="7">
    <location>
        <begin position="366"/>
        <end position="387"/>
    </location>
</feature>
<feature type="region of interest" description="Disordered" evidence="7">
    <location>
        <begin position="435"/>
        <end position="467"/>
    </location>
</feature>
<name>A0A1E3NM06_9ASCO</name>
<feature type="compositionally biased region" description="Low complexity" evidence="7">
    <location>
        <begin position="838"/>
        <end position="852"/>
    </location>
</feature>
<evidence type="ECO:0000256" key="4">
    <source>
        <dbReference type="ARBA" id="ARBA00022840"/>
    </source>
</evidence>
<feature type="compositionally biased region" description="Polar residues" evidence="7">
    <location>
        <begin position="308"/>
        <end position="317"/>
    </location>
</feature>
<feature type="compositionally biased region" description="Polar residues" evidence="7">
    <location>
        <begin position="207"/>
        <end position="217"/>
    </location>
</feature>
<dbReference type="Proteomes" id="UP000094455">
    <property type="component" value="Unassembled WGS sequence"/>
</dbReference>
<feature type="region of interest" description="Disordered" evidence="7">
    <location>
        <begin position="716"/>
        <end position="736"/>
    </location>
</feature>
<dbReference type="GO" id="GO:0005524">
    <property type="term" value="F:ATP binding"/>
    <property type="evidence" value="ECO:0007669"/>
    <property type="project" value="UniProtKB-UniRule"/>
</dbReference>
<dbReference type="PROSITE" id="PS50011">
    <property type="entry name" value="PROTEIN_KINASE_DOM"/>
    <property type="match status" value="1"/>
</dbReference>
<proteinExistence type="inferred from homology"/>
<evidence type="ECO:0000259" key="8">
    <source>
        <dbReference type="PROSITE" id="PS50011"/>
    </source>
</evidence>
<feature type="compositionally biased region" description="Basic residues" evidence="7">
    <location>
        <begin position="165"/>
        <end position="174"/>
    </location>
</feature>
<feature type="region of interest" description="Disordered" evidence="7">
    <location>
        <begin position="817"/>
        <end position="870"/>
    </location>
</feature>
<feature type="region of interest" description="Disordered" evidence="7">
    <location>
        <begin position="366"/>
        <end position="391"/>
    </location>
</feature>
<feature type="region of interest" description="Disordered" evidence="7">
    <location>
        <begin position="1"/>
        <end position="84"/>
    </location>
</feature>
<dbReference type="Pfam" id="PF00069">
    <property type="entry name" value="Pkinase"/>
    <property type="match status" value="1"/>
</dbReference>
<dbReference type="GO" id="GO:0004713">
    <property type="term" value="F:protein tyrosine kinase activity"/>
    <property type="evidence" value="ECO:0007669"/>
    <property type="project" value="TreeGrafter"/>
</dbReference>
<keyword evidence="1" id="KW-0808">Transferase</keyword>
<evidence type="ECO:0000256" key="3">
    <source>
        <dbReference type="ARBA" id="ARBA00022777"/>
    </source>
</evidence>